<organism evidence="2 3">
    <name type="scientific">Elaeophora elaphi</name>
    <dbReference type="NCBI Taxonomy" id="1147741"/>
    <lineage>
        <taxon>Eukaryota</taxon>
        <taxon>Metazoa</taxon>
        <taxon>Ecdysozoa</taxon>
        <taxon>Nematoda</taxon>
        <taxon>Chromadorea</taxon>
        <taxon>Rhabditida</taxon>
        <taxon>Spirurina</taxon>
        <taxon>Spiruromorpha</taxon>
        <taxon>Filarioidea</taxon>
        <taxon>Onchocercidae</taxon>
        <taxon>Elaeophora</taxon>
    </lineage>
</organism>
<feature type="region of interest" description="Disordered" evidence="1">
    <location>
        <begin position="1"/>
        <end position="24"/>
    </location>
</feature>
<name>A0A0R3S4E1_9BILA</name>
<feature type="compositionally biased region" description="Polar residues" evidence="1">
    <location>
        <begin position="159"/>
        <end position="170"/>
    </location>
</feature>
<evidence type="ECO:0000313" key="3">
    <source>
        <dbReference type="WBParaSite" id="EEL_0000966001-mRNA-1"/>
    </source>
</evidence>
<sequence length="182" mass="20294">MKRSNTVRSEENGKQSGKSRVSRMQRWSLALRRHWFSSTSGRCQESTDSDFNDINPVEVIFAASEKTVFGGSLNDGSSASCSTDRPLVDPSYSTSINSSTQNIVKRKSLRRFFSNGQQQQQQQGLLSGSYSRPQSVSLATRKGNGQQLRHSAAEPLHSDPSSLVEQQQQDHLLPKHDKKIIL</sequence>
<dbReference type="WBParaSite" id="EEL_0000966001-mRNA-1">
    <property type="protein sequence ID" value="EEL_0000966001-mRNA-1"/>
    <property type="gene ID" value="EEL_0000966001"/>
</dbReference>
<feature type="region of interest" description="Disordered" evidence="1">
    <location>
        <begin position="114"/>
        <end position="182"/>
    </location>
</feature>
<protein>
    <submittedName>
        <fullName evidence="3">Uncharacterized protein</fullName>
    </submittedName>
</protein>
<dbReference type="STRING" id="1147741.A0A0R3S4E1"/>
<evidence type="ECO:0000313" key="2">
    <source>
        <dbReference type="Proteomes" id="UP000050640"/>
    </source>
</evidence>
<keyword evidence="2" id="KW-1185">Reference proteome</keyword>
<accession>A0A0R3S4E1</accession>
<feature type="compositionally biased region" description="Basic and acidic residues" evidence="1">
    <location>
        <begin position="172"/>
        <end position="182"/>
    </location>
</feature>
<proteinExistence type="predicted"/>
<dbReference type="Proteomes" id="UP000050640">
    <property type="component" value="Unplaced"/>
</dbReference>
<dbReference type="AlphaFoldDB" id="A0A0R3S4E1"/>
<reference evidence="3" key="1">
    <citation type="submission" date="2017-02" db="UniProtKB">
        <authorList>
            <consortium name="WormBaseParasite"/>
        </authorList>
    </citation>
    <scope>IDENTIFICATION</scope>
</reference>
<evidence type="ECO:0000256" key="1">
    <source>
        <dbReference type="SAM" id="MobiDB-lite"/>
    </source>
</evidence>
<feature type="compositionally biased region" description="Polar residues" evidence="1">
    <location>
        <begin position="124"/>
        <end position="149"/>
    </location>
</feature>